<accession>D2DIP3</accession>
<evidence type="ECO:0000259" key="2">
    <source>
        <dbReference type="Pfam" id="PF05598"/>
    </source>
</evidence>
<evidence type="ECO:0000256" key="1">
    <source>
        <dbReference type="SAM" id="MobiDB-lite"/>
    </source>
</evidence>
<proteinExistence type="predicted"/>
<feature type="region of interest" description="Disordered" evidence="1">
    <location>
        <begin position="115"/>
        <end position="136"/>
    </location>
</feature>
<organism evidence="3">
    <name type="scientific">uncultured marine bacterium 1k6</name>
    <dbReference type="NCBI Taxonomy" id="662658"/>
    <lineage>
        <taxon>Bacteria</taxon>
        <taxon>environmental samples</taxon>
    </lineage>
</organism>
<protein>
    <submittedName>
        <fullName evidence="3">IS4 family transposase</fullName>
    </submittedName>
</protein>
<sequence>MALYSVRSERAFCEELEYNLLCCWFLDMNLMERSFDATVFIKNRARLLAHDAGRALFDEVVWAADQEGLLSDEHFSVDGILIEAAASPGASGPRPGHRPHPRTTIPATRRWISGKSAAATRRTPAPRTPRHGCCARGGARKPGWPFWAMP</sequence>
<evidence type="ECO:0000313" key="3">
    <source>
        <dbReference type="EMBL" id="ACX49731.1"/>
    </source>
</evidence>
<dbReference type="PANTHER" id="PTHR35604:SF2">
    <property type="entry name" value="TRANSPOSASE INSH FOR INSERTION SEQUENCE ELEMENT IS5A-RELATED"/>
    <property type="match status" value="1"/>
</dbReference>
<dbReference type="PANTHER" id="PTHR35604">
    <property type="entry name" value="TRANSPOSASE INSH FOR INSERTION SEQUENCE ELEMENT IS5A-RELATED"/>
    <property type="match status" value="1"/>
</dbReference>
<name>D2DIP3_9BACT</name>
<dbReference type="AlphaFoldDB" id="D2DIP3"/>
<dbReference type="Pfam" id="PF05598">
    <property type="entry name" value="DUF772"/>
    <property type="match status" value="1"/>
</dbReference>
<reference evidence="3" key="1">
    <citation type="submission" date="2008-12" db="EMBL/GenBank/DDBJ databases">
        <authorList>
            <person name="Siegl A.M."/>
            <person name="Hentschel U."/>
        </authorList>
    </citation>
    <scope>NUCLEOTIDE SEQUENCE</scope>
</reference>
<feature type="domain" description="Transposase InsH N-terminal" evidence="2">
    <location>
        <begin position="2"/>
        <end position="46"/>
    </location>
</feature>
<dbReference type="InterPro" id="IPR008490">
    <property type="entry name" value="Transposase_InsH_N"/>
</dbReference>
<dbReference type="EMBL" id="FJ560486">
    <property type="protein sequence ID" value="ACX49731.1"/>
    <property type="molecule type" value="Genomic_DNA"/>
</dbReference>
<reference evidence="3" key="2">
    <citation type="journal article" date="2010" name="Environ. Microbiol. Rep.">
        <title>PKS and NRPS gene clusters from microbial symbiont cells of marine sponges by whole genome amplification.</title>
        <authorList>
            <person name="Siegl A."/>
            <person name="Hentschel U."/>
        </authorList>
    </citation>
    <scope>NUCLEOTIDE SEQUENCE</scope>
</reference>